<dbReference type="EMBL" id="CP029193">
    <property type="protein sequence ID" value="QES29658.1"/>
    <property type="molecule type" value="Genomic_DNA"/>
</dbReference>
<reference evidence="2 3" key="1">
    <citation type="submission" date="2018-05" db="EMBL/GenBank/DDBJ databases">
        <title>Streptomyces venezuelae.</title>
        <authorList>
            <person name="Kim W."/>
            <person name="Lee N."/>
            <person name="Cho B.-K."/>
        </authorList>
    </citation>
    <scope>NUCLEOTIDE SEQUENCE [LARGE SCALE GENOMIC DNA]</scope>
    <source>
        <strain evidence="2 3">ATCC 14583</strain>
    </source>
</reference>
<protein>
    <submittedName>
        <fullName evidence="2">Uncharacterized protein</fullName>
    </submittedName>
</protein>
<evidence type="ECO:0000256" key="1">
    <source>
        <dbReference type="SAM" id="MobiDB-lite"/>
    </source>
</evidence>
<feature type="region of interest" description="Disordered" evidence="1">
    <location>
        <begin position="26"/>
        <end position="64"/>
    </location>
</feature>
<dbReference type="RefSeq" id="WP_150172582.1">
    <property type="nucleotide sequence ID" value="NZ_CP029193.1"/>
</dbReference>
<keyword evidence="3" id="KW-1185">Reference proteome</keyword>
<evidence type="ECO:0000313" key="3">
    <source>
        <dbReference type="Proteomes" id="UP000323046"/>
    </source>
</evidence>
<dbReference type="AlphaFoldDB" id="A0A5P2BIU7"/>
<evidence type="ECO:0000313" key="2">
    <source>
        <dbReference type="EMBL" id="QES29658.1"/>
    </source>
</evidence>
<name>A0A5P2BIU7_STRVZ</name>
<gene>
    <name evidence="2" type="ORF">DEJ47_27330</name>
</gene>
<organism evidence="2 3">
    <name type="scientific">Streptomyces venezuelae</name>
    <dbReference type="NCBI Taxonomy" id="54571"/>
    <lineage>
        <taxon>Bacteria</taxon>
        <taxon>Bacillati</taxon>
        <taxon>Actinomycetota</taxon>
        <taxon>Actinomycetes</taxon>
        <taxon>Kitasatosporales</taxon>
        <taxon>Streptomycetaceae</taxon>
        <taxon>Streptomyces</taxon>
    </lineage>
</organism>
<sequence length="64" mass="6278">MEELIGLGVRAAKGAGAAVLSAVDALTSGPLNPVGSNTPKPEDVKSDEGAAEGSGVTEGRQTDK</sequence>
<dbReference type="Proteomes" id="UP000323046">
    <property type="component" value="Chromosome"/>
</dbReference>
<proteinExistence type="predicted"/>
<accession>A0A5P2BIU7</accession>